<dbReference type="EMBL" id="CAJFCJ010000016">
    <property type="protein sequence ID" value="CAD5122107.1"/>
    <property type="molecule type" value="Genomic_DNA"/>
</dbReference>
<dbReference type="InterPro" id="IPR023468">
    <property type="entry name" value="Riboflavin_kinase"/>
</dbReference>
<dbReference type="Pfam" id="PF01687">
    <property type="entry name" value="Flavokinase"/>
    <property type="match status" value="1"/>
</dbReference>
<evidence type="ECO:0000313" key="10">
    <source>
        <dbReference type="EMBL" id="CAD5122107.1"/>
    </source>
</evidence>
<dbReference type="InterPro" id="IPR015865">
    <property type="entry name" value="Riboflavin_kinase_bac/euk"/>
</dbReference>
<dbReference type="PANTHER" id="PTHR22749">
    <property type="entry name" value="RIBOFLAVIN KINASE/FMN ADENYLYLTRANSFERASE"/>
    <property type="match status" value="1"/>
</dbReference>
<keyword evidence="4" id="KW-0288">FMN</keyword>
<gene>
    <name evidence="10" type="ORF">DGYR_LOCUS9958</name>
</gene>
<dbReference type="Gene3D" id="1.10.1170.10">
    <property type="entry name" value="Inhibitor Of Apoptosis Protein (2mihbC-IAP-1), Chain A"/>
    <property type="match status" value="1"/>
</dbReference>
<dbReference type="PANTHER" id="PTHR22749:SF6">
    <property type="entry name" value="RIBOFLAVIN KINASE"/>
    <property type="match status" value="1"/>
</dbReference>
<dbReference type="InterPro" id="IPR001370">
    <property type="entry name" value="BIR_rpt"/>
</dbReference>
<dbReference type="AlphaFoldDB" id="A0A7I8W1R0"/>
<sequence length="403" mass="46522">MSDNQNFQTVKLQGKVVRGFGRGSKEIGIPTANFEQSVVESLPTEFPCGIYFGWAKLNNEPVRKMVVSAGWNPHFKDLKTKAIETHILHSYNTDFYGSDLRIIITGYIREEKKFDSLDALIEEMQNDIRFAKEKLDLEEYKKYISDPFFNLVIPQLQPFCTSHIQIMFPDDNKPKDPLMADFDNRLSTFQDYDEESQPLKKEVLCKAGFFFIGPFDNVKCFFCGLAVKNWRSTDDPWHHHARLSPKCPHVLKMKGQEFVQKLRISKAKLSENTPTMVADEPFKVHPDLFRRLESEDSSEPKERPGKMLSSMELRMRMSQPFTREVTAMCEANSIPADFVRMALENRFHECGDDFENAEQFIKGIYKLLDARNGRGTAVFTIQSSVELDKENEESESCIRSNKS</sequence>
<dbReference type="GO" id="GO:0005524">
    <property type="term" value="F:ATP binding"/>
    <property type="evidence" value="ECO:0007669"/>
    <property type="project" value="UniProtKB-KW"/>
</dbReference>
<proteinExistence type="predicted"/>
<keyword evidence="5" id="KW-0808">Transferase</keyword>
<reference evidence="10 11" key="1">
    <citation type="submission" date="2020-08" db="EMBL/GenBank/DDBJ databases">
        <authorList>
            <person name="Hejnol A."/>
        </authorList>
    </citation>
    <scope>NUCLEOTIDE SEQUENCE [LARGE SCALE GENOMIC DNA]</scope>
</reference>
<comment type="caution">
    <text evidence="10">The sequence shown here is derived from an EMBL/GenBank/DDBJ whole genome shotgun (WGS) entry which is preliminary data.</text>
</comment>
<keyword evidence="8" id="KW-0175">Coiled coil</keyword>
<evidence type="ECO:0000256" key="1">
    <source>
        <dbReference type="ARBA" id="ARBA00005201"/>
    </source>
</evidence>
<dbReference type="SMART" id="SM00904">
    <property type="entry name" value="Flavokinase"/>
    <property type="match status" value="1"/>
</dbReference>
<dbReference type="GO" id="GO:0008531">
    <property type="term" value="F:riboflavin kinase activity"/>
    <property type="evidence" value="ECO:0007669"/>
    <property type="project" value="UniProtKB-EC"/>
</dbReference>
<dbReference type="GO" id="GO:0005739">
    <property type="term" value="C:mitochondrion"/>
    <property type="evidence" value="ECO:0007669"/>
    <property type="project" value="TreeGrafter"/>
</dbReference>
<dbReference type="EC" id="2.7.1.26" evidence="2"/>
<comment type="pathway">
    <text evidence="1">Cofactor biosynthesis; FMN biosynthesis; FMN from riboflavin (ATP route): step 1/1.</text>
</comment>
<dbReference type="PROSITE" id="PS50143">
    <property type="entry name" value="BIR_REPEAT_2"/>
    <property type="match status" value="1"/>
</dbReference>
<keyword evidence="11" id="KW-1185">Reference proteome</keyword>
<dbReference type="OrthoDB" id="276388at2759"/>
<dbReference type="Gene3D" id="2.40.30.30">
    <property type="entry name" value="Riboflavin kinase-like"/>
    <property type="match status" value="1"/>
</dbReference>
<keyword evidence="7" id="KW-0067">ATP-binding</keyword>
<evidence type="ECO:0000256" key="5">
    <source>
        <dbReference type="ARBA" id="ARBA00022679"/>
    </source>
</evidence>
<dbReference type="SUPFAM" id="SSF57924">
    <property type="entry name" value="Inhibitor of apoptosis (IAP) repeat"/>
    <property type="match status" value="1"/>
</dbReference>
<evidence type="ECO:0000256" key="8">
    <source>
        <dbReference type="SAM" id="Coils"/>
    </source>
</evidence>
<protein>
    <recommendedName>
        <fullName evidence="2">riboflavin kinase</fullName>
        <ecNumber evidence="2">2.7.1.26</ecNumber>
    </recommendedName>
</protein>
<evidence type="ECO:0000256" key="4">
    <source>
        <dbReference type="ARBA" id="ARBA00022643"/>
    </source>
</evidence>
<evidence type="ECO:0000256" key="2">
    <source>
        <dbReference type="ARBA" id="ARBA00012105"/>
    </source>
</evidence>
<feature type="coiled-coil region" evidence="8">
    <location>
        <begin position="107"/>
        <end position="141"/>
    </location>
</feature>
<dbReference type="CDD" id="cd00022">
    <property type="entry name" value="BIR"/>
    <property type="match status" value="1"/>
</dbReference>
<dbReference type="SMART" id="SM00238">
    <property type="entry name" value="BIR"/>
    <property type="match status" value="1"/>
</dbReference>
<evidence type="ECO:0000259" key="9">
    <source>
        <dbReference type="SMART" id="SM00904"/>
    </source>
</evidence>
<organism evidence="10 11">
    <name type="scientific">Dimorphilus gyrociliatus</name>
    <dbReference type="NCBI Taxonomy" id="2664684"/>
    <lineage>
        <taxon>Eukaryota</taxon>
        <taxon>Metazoa</taxon>
        <taxon>Spiralia</taxon>
        <taxon>Lophotrochozoa</taxon>
        <taxon>Annelida</taxon>
        <taxon>Polychaeta</taxon>
        <taxon>Polychaeta incertae sedis</taxon>
        <taxon>Dinophilidae</taxon>
        <taxon>Dimorphilus</taxon>
    </lineage>
</organism>
<evidence type="ECO:0000313" key="11">
    <source>
        <dbReference type="Proteomes" id="UP000549394"/>
    </source>
</evidence>
<dbReference type="Pfam" id="PF00653">
    <property type="entry name" value="BIR"/>
    <property type="match status" value="1"/>
</dbReference>
<dbReference type="Proteomes" id="UP000549394">
    <property type="component" value="Unassembled WGS sequence"/>
</dbReference>
<evidence type="ECO:0000256" key="3">
    <source>
        <dbReference type="ARBA" id="ARBA00022630"/>
    </source>
</evidence>
<accession>A0A7I8W1R0</accession>
<dbReference type="SUPFAM" id="SSF82114">
    <property type="entry name" value="Riboflavin kinase-like"/>
    <property type="match status" value="1"/>
</dbReference>
<feature type="domain" description="Riboflavin kinase" evidence="9">
    <location>
        <begin position="11"/>
        <end position="136"/>
    </location>
</feature>
<dbReference type="GO" id="GO:0009231">
    <property type="term" value="P:riboflavin biosynthetic process"/>
    <property type="evidence" value="ECO:0007669"/>
    <property type="project" value="InterPro"/>
</dbReference>
<evidence type="ECO:0000256" key="6">
    <source>
        <dbReference type="ARBA" id="ARBA00022741"/>
    </source>
</evidence>
<dbReference type="UniPathway" id="UPA00276">
    <property type="reaction ID" value="UER00406"/>
</dbReference>
<name>A0A7I8W1R0_9ANNE</name>
<dbReference type="InterPro" id="IPR023465">
    <property type="entry name" value="Riboflavin_kinase_dom_sf"/>
</dbReference>
<keyword evidence="3" id="KW-0285">Flavoprotein</keyword>
<evidence type="ECO:0000256" key="7">
    <source>
        <dbReference type="ARBA" id="ARBA00022840"/>
    </source>
</evidence>
<keyword evidence="6" id="KW-0547">Nucleotide-binding</keyword>
<dbReference type="GO" id="GO:0009398">
    <property type="term" value="P:FMN biosynthetic process"/>
    <property type="evidence" value="ECO:0007669"/>
    <property type="project" value="UniProtKB-UniPathway"/>
</dbReference>